<evidence type="ECO:0000256" key="1">
    <source>
        <dbReference type="ARBA" id="ARBA00009333"/>
    </source>
</evidence>
<dbReference type="InterPro" id="IPR023753">
    <property type="entry name" value="FAD/NAD-binding_dom"/>
</dbReference>
<evidence type="ECO:0000256" key="3">
    <source>
        <dbReference type="ARBA" id="ARBA00023002"/>
    </source>
</evidence>
<reference evidence="5 6" key="1">
    <citation type="submission" date="2024-02" db="EMBL/GenBank/DDBJ databases">
        <title>De novo assembly and annotation of 12 fungi associated with fruit tree decline syndrome in Ontario, Canada.</title>
        <authorList>
            <person name="Sulman M."/>
            <person name="Ellouze W."/>
            <person name="Ilyukhin E."/>
        </authorList>
    </citation>
    <scope>NUCLEOTIDE SEQUENCE [LARGE SCALE GENOMIC DNA]</scope>
    <source>
        <strain evidence="5 6">M42-189</strain>
    </source>
</reference>
<dbReference type="PANTHER" id="PTHR48105">
    <property type="entry name" value="THIOREDOXIN REDUCTASE 1-RELATED-RELATED"/>
    <property type="match status" value="1"/>
</dbReference>
<evidence type="ECO:0000313" key="6">
    <source>
        <dbReference type="Proteomes" id="UP001521785"/>
    </source>
</evidence>
<accession>A0ABR3RKV9</accession>
<dbReference type="PRINTS" id="PR00469">
    <property type="entry name" value="PNDRDTASEII"/>
</dbReference>
<keyword evidence="2" id="KW-0285">Flavoprotein</keyword>
<dbReference type="PRINTS" id="PR00368">
    <property type="entry name" value="FADPNR"/>
</dbReference>
<feature type="domain" description="FAD/NAD(P)-binding" evidence="4">
    <location>
        <begin position="6"/>
        <end position="124"/>
    </location>
</feature>
<name>A0ABR3RKV9_9PLEO</name>
<dbReference type="EMBL" id="JAKJXO020000005">
    <property type="protein sequence ID" value="KAL1604769.1"/>
    <property type="molecule type" value="Genomic_DNA"/>
</dbReference>
<organism evidence="5 6">
    <name type="scientific">Paraconiothyrium brasiliense</name>
    <dbReference type="NCBI Taxonomy" id="300254"/>
    <lineage>
        <taxon>Eukaryota</taxon>
        <taxon>Fungi</taxon>
        <taxon>Dikarya</taxon>
        <taxon>Ascomycota</taxon>
        <taxon>Pezizomycotina</taxon>
        <taxon>Dothideomycetes</taxon>
        <taxon>Pleosporomycetidae</taxon>
        <taxon>Pleosporales</taxon>
        <taxon>Massarineae</taxon>
        <taxon>Didymosphaeriaceae</taxon>
        <taxon>Paraconiothyrium</taxon>
    </lineage>
</organism>
<protein>
    <recommendedName>
        <fullName evidence="4">FAD/NAD(P)-binding domain-containing protein</fullName>
    </recommendedName>
</protein>
<dbReference type="Pfam" id="PF07992">
    <property type="entry name" value="Pyr_redox_2"/>
    <property type="match status" value="1"/>
</dbReference>
<comment type="similarity">
    <text evidence="1">Belongs to the class-II pyridine nucleotide-disulfide oxidoreductase family.</text>
</comment>
<evidence type="ECO:0000259" key="4">
    <source>
        <dbReference type="Pfam" id="PF07992"/>
    </source>
</evidence>
<keyword evidence="3" id="KW-0560">Oxidoreductase</keyword>
<dbReference type="Proteomes" id="UP001521785">
    <property type="component" value="Unassembled WGS sequence"/>
</dbReference>
<dbReference type="Gene3D" id="3.50.50.60">
    <property type="entry name" value="FAD/NAD(P)-binding domain"/>
    <property type="match status" value="2"/>
</dbReference>
<evidence type="ECO:0000313" key="5">
    <source>
        <dbReference type="EMBL" id="KAL1604769.1"/>
    </source>
</evidence>
<comment type="caution">
    <text evidence="5">The sequence shown here is derived from an EMBL/GenBank/DDBJ whole genome shotgun (WGS) entry which is preliminary data.</text>
</comment>
<sequence length="315" mass="33637">MPFAADVLIIGGGPAGLSAALTLVRQRHTVILFDSGKSRALPSLRIHGVLGSDAKPPREVLQEGRAEVESYEGFTGVDAEVVELKKADVGFEATDDHGRRYEGRKIILAHGVKDHFPNIEGFHNPFAQGYQSSPSKSHSGILAVDWIAMPKFTLHLTHLLSQLTATVTIYTHGNTELAATLETQLDQSTNKTSSVKVDTRTISRLVLKSSTDTAIELQFTDGTIATEAFLGHAAITKLNAPFAEQLGIDVNPQTSAEYVVSGPTNKTNVKGVYAAGDAMSMFKVWPNASASGAVTAAGVAITLQEEKWALDPIFG</sequence>
<gene>
    <name evidence="5" type="ORF">SLS60_004309</name>
</gene>
<dbReference type="InterPro" id="IPR036188">
    <property type="entry name" value="FAD/NAD-bd_sf"/>
</dbReference>
<keyword evidence="6" id="KW-1185">Reference proteome</keyword>
<proteinExistence type="inferred from homology"/>
<dbReference type="SUPFAM" id="SSF51905">
    <property type="entry name" value="FAD/NAD(P)-binding domain"/>
    <property type="match status" value="1"/>
</dbReference>
<dbReference type="InterPro" id="IPR050097">
    <property type="entry name" value="Ferredoxin-NADP_redctase_2"/>
</dbReference>
<evidence type="ECO:0000256" key="2">
    <source>
        <dbReference type="ARBA" id="ARBA00022630"/>
    </source>
</evidence>